<sequence length="299" mass="31962">MLLNLKSAALISLLAAPLACAQTAAVPPPDNFGTALAPGLDAKAIIALIAPGRDASLATLVGARAWPYRPNTYVAIACFARNKKEFDAERSEGNLPGCRQYRDRLGENEEIGKAVYLGVVAFAAGGAQPALVASYGKALDIETGWNASALARPIVLDDAVRAGRSTILPEEYIRFDFAPYKISATQTAIGVRVGWNERYTGVGMGSFDALSLFRIDGGKLVNILSEPIAFETDSNDGYDADGNRKGIVREGGNVLTILPGNTGGYHDLQLKTLKGRWKKTFVWDSAASRYMPAPLAKQR</sequence>
<accession>A0ABX0LRI5</accession>
<keyword evidence="3" id="KW-1185">Reference proteome</keyword>
<proteinExistence type="predicted"/>
<feature type="signal peptide" evidence="1">
    <location>
        <begin position="1"/>
        <end position="21"/>
    </location>
</feature>
<evidence type="ECO:0000313" key="3">
    <source>
        <dbReference type="Proteomes" id="UP000785613"/>
    </source>
</evidence>
<organism evidence="2 3">
    <name type="scientific">Massilia rubra</name>
    <dbReference type="NCBI Taxonomy" id="2607910"/>
    <lineage>
        <taxon>Bacteria</taxon>
        <taxon>Pseudomonadati</taxon>
        <taxon>Pseudomonadota</taxon>
        <taxon>Betaproteobacteria</taxon>
        <taxon>Burkholderiales</taxon>
        <taxon>Oxalobacteraceae</taxon>
        <taxon>Telluria group</taxon>
        <taxon>Massilia</taxon>
    </lineage>
</organism>
<feature type="chain" id="PRO_5046599911" evidence="1">
    <location>
        <begin position="22"/>
        <end position="299"/>
    </location>
</feature>
<dbReference type="Proteomes" id="UP000785613">
    <property type="component" value="Unassembled WGS sequence"/>
</dbReference>
<gene>
    <name evidence="2" type="ORF">F0185_28300</name>
</gene>
<name>A0ABX0LRI5_9BURK</name>
<evidence type="ECO:0000256" key="1">
    <source>
        <dbReference type="SAM" id="SignalP"/>
    </source>
</evidence>
<evidence type="ECO:0000313" key="2">
    <source>
        <dbReference type="EMBL" id="NHZ37468.1"/>
    </source>
</evidence>
<comment type="caution">
    <text evidence="2">The sequence shown here is derived from an EMBL/GenBank/DDBJ whole genome shotgun (WGS) entry which is preliminary data.</text>
</comment>
<dbReference type="EMBL" id="VUYU01000029">
    <property type="protein sequence ID" value="NHZ37468.1"/>
    <property type="molecule type" value="Genomic_DNA"/>
</dbReference>
<reference evidence="2 3" key="1">
    <citation type="submission" date="2019-09" db="EMBL/GenBank/DDBJ databases">
        <title>Taxonomy of Antarctic Massilia spp.: description of Massilia rubra sp. nov., Massilia aquatica sp. nov., Massilia mucilaginosa sp. nov., Massilia frigida sp. nov. isolated from streams, lakes and regoliths.</title>
        <authorList>
            <person name="Holochova P."/>
            <person name="Sedlacek I."/>
            <person name="Kralova S."/>
            <person name="Maslanova I."/>
            <person name="Busse H.-J."/>
            <person name="Stankova E."/>
            <person name="Vrbovska V."/>
            <person name="Kovarovic V."/>
            <person name="Bartak M."/>
            <person name="Svec P."/>
            <person name="Pantucek R."/>
        </authorList>
    </citation>
    <scope>NUCLEOTIDE SEQUENCE [LARGE SCALE GENOMIC DNA]</scope>
    <source>
        <strain evidence="2 3">CCM 8692</strain>
    </source>
</reference>
<keyword evidence="1" id="KW-0732">Signal</keyword>
<dbReference type="RefSeq" id="WP_167230704.1">
    <property type="nucleotide sequence ID" value="NZ_VUYU01000029.1"/>
</dbReference>
<protein>
    <submittedName>
        <fullName evidence="2">Uncharacterized protein</fullName>
    </submittedName>
</protein>